<evidence type="ECO:0000313" key="6">
    <source>
        <dbReference type="Proteomes" id="UP001149090"/>
    </source>
</evidence>
<evidence type="ECO:0000256" key="2">
    <source>
        <dbReference type="ARBA" id="ARBA00022980"/>
    </source>
</evidence>
<dbReference type="AlphaFoldDB" id="A0A9Q0LJR8"/>
<dbReference type="InterPro" id="IPR001063">
    <property type="entry name" value="Ribosomal_uL22"/>
</dbReference>
<dbReference type="PANTHER" id="PTHR11593:SF10">
    <property type="entry name" value="60S RIBOSOMAL PROTEIN L17"/>
    <property type="match status" value="1"/>
</dbReference>
<evidence type="ECO:0000256" key="1">
    <source>
        <dbReference type="ARBA" id="ARBA00009451"/>
    </source>
</evidence>
<dbReference type="PANTHER" id="PTHR11593">
    <property type="entry name" value="60S RIBOSOMAL PROTEIN L17"/>
    <property type="match status" value="1"/>
</dbReference>
<dbReference type="InterPro" id="IPR005721">
    <property type="entry name" value="Ribosomal_uL22_euk/arc"/>
</dbReference>
<keyword evidence="2 4" id="KW-0689">Ribosomal protein</keyword>
<organism evidence="5 6">
    <name type="scientific">Anaeramoeba ignava</name>
    <name type="common">Anaerobic marine amoeba</name>
    <dbReference type="NCBI Taxonomy" id="1746090"/>
    <lineage>
        <taxon>Eukaryota</taxon>
        <taxon>Metamonada</taxon>
        <taxon>Anaeramoebidae</taxon>
        <taxon>Anaeramoeba</taxon>
    </lineage>
</organism>
<dbReference type="GO" id="GO:0022625">
    <property type="term" value="C:cytosolic large ribosomal subunit"/>
    <property type="evidence" value="ECO:0007669"/>
    <property type="project" value="TreeGrafter"/>
</dbReference>
<reference evidence="5" key="1">
    <citation type="submission" date="2022-10" db="EMBL/GenBank/DDBJ databases">
        <title>Novel sulphate-reducing endosymbionts in the free-living metamonad Anaeramoeba.</title>
        <authorList>
            <person name="Jerlstrom-Hultqvist J."/>
            <person name="Cepicka I."/>
            <person name="Gallot-Lavallee L."/>
            <person name="Salas-Leiva D."/>
            <person name="Curtis B.A."/>
            <person name="Zahonova K."/>
            <person name="Pipaliya S."/>
            <person name="Dacks J."/>
            <person name="Roger A.J."/>
        </authorList>
    </citation>
    <scope>NUCLEOTIDE SEQUENCE</scope>
    <source>
        <strain evidence="5">BMAN</strain>
    </source>
</reference>
<dbReference type="NCBIfam" id="TIGR01038">
    <property type="entry name" value="uL22_arch_euk"/>
    <property type="match status" value="1"/>
</dbReference>
<keyword evidence="3 4" id="KW-0687">Ribonucleoprotein</keyword>
<dbReference type="Pfam" id="PF00237">
    <property type="entry name" value="Ribosomal_L22"/>
    <property type="match status" value="1"/>
</dbReference>
<dbReference type="OMA" id="NTYETAR"/>
<dbReference type="Gene3D" id="3.90.470.10">
    <property type="entry name" value="Ribosomal protein L22/L17"/>
    <property type="match status" value="1"/>
</dbReference>
<dbReference type="CDD" id="cd00336">
    <property type="entry name" value="Ribosomal_L22"/>
    <property type="match status" value="1"/>
</dbReference>
<dbReference type="Proteomes" id="UP001149090">
    <property type="component" value="Unassembled WGS sequence"/>
</dbReference>
<evidence type="ECO:0000256" key="3">
    <source>
        <dbReference type="ARBA" id="ARBA00023274"/>
    </source>
</evidence>
<name>A0A9Q0LJR8_ANAIG</name>
<accession>A0A9Q0LJR8</accession>
<dbReference type="GO" id="GO:0003735">
    <property type="term" value="F:structural constituent of ribosome"/>
    <property type="evidence" value="ECO:0007669"/>
    <property type="project" value="InterPro"/>
</dbReference>
<dbReference type="SUPFAM" id="SSF54843">
    <property type="entry name" value="Ribosomal protein L22"/>
    <property type="match status" value="1"/>
</dbReference>
<dbReference type="InterPro" id="IPR036394">
    <property type="entry name" value="Ribosomal_uL22_sf"/>
</dbReference>
<dbReference type="EMBL" id="JAPDFW010000072">
    <property type="protein sequence ID" value="KAJ5073780.1"/>
    <property type="molecule type" value="Genomic_DNA"/>
</dbReference>
<sequence length="177" mass="20241">MKYSREPTEKSVKAMGKDLRVHFKNTRETAAALRKRSLPNAQKYLNDVLEKKQCVPFRKFKGGIGRCAQAKQFKTSQGRWPAKSAKFLLVLLKNAESNAKAKGLDVDKLYVSHVQVSRATPGRRRTFRAHGRITSFNSSPCHIQLICTEKGTPVARARDSRFERILRKKEKKKIENN</sequence>
<proteinExistence type="inferred from homology"/>
<comment type="caution">
    <text evidence="5">The sequence shown here is derived from an EMBL/GenBank/DDBJ whole genome shotgun (WGS) entry which is preliminary data.</text>
</comment>
<dbReference type="GO" id="GO:0002181">
    <property type="term" value="P:cytoplasmic translation"/>
    <property type="evidence" value="ECO:0007669"/>
    <property type="project" value="TreeGrafter"/>
</dbReference>
<dbReference type="OrthoDB" id="10254664at2759"/>
<evidence type="ECO:0000313" key="5">
    <source>
        <dbReference type="EMBL" id="KAJ5073780.1"/>
    </source>
</evidence>
<keyword evidence="6" id="KW-1185">Reference proteome</keyword>
<protein>
    <submittedName>
        <fullName evidence="5">Ribosomal protein L17</fullName>
    </submittedName>
</protein>
<evidence type="ECO:0000256" key="4">
    <source>
        <dbReference type="RuleBase" id="RU004005"/>
    </source>
</evidence>
<gene>
    <name evidence="5" type="ORF">M0811_08344</name>
</gene>
<comment type="similarity">
    <text evidence="1 4">Belongs to the universal ribosomal protein uL22 family.</text>
</comment>